<accession>A0A2A4AMR1</accession>
<protein>
    <submittedName>
        <fullName evidence="8">Non-ribosomal peptide synthetase</fullName>
    </submittedName>
</protein>
<feature type="compositionally biased region" description="Basic and acidic residues" evidence="6">
    <location>
        <begin position="2155"/>
        <end position="2167"/>
    </location>
</feature>
<dbReference type="InterPro" id="IPR025110">
    <property type="entry name" value="AMP-bd_C"/>
</dbReference>
<keyword evidence="3" id="KW-0597">Phosphoprotein</keyword>
<dbReference type="InterPro" id="IPR042099">
    <property type="entry name" value="ANL_N_sf"/>
</dbReference>
<dbReference type="GO" id="GO:0031177">
    <property type="term" value="F:phosphopantetheine binding"/>
    <property type="evidence" value="ECO:0007669"/>
    <property type="project" value="InterPro"/>
</dbReference>
<evidence type="ECO:0000256" key="3">
    <source>
        <dbReference type="ARBA" id="ARBA00022553"/>
    </source>
</evidence>
<dbReference type="InterPro" id="IPR036736">
    <property type="entry name" value="ACP-like_sf"/>
</dbReference>
<evidence type="ECO:0000313" key="9">
    <source>
        <dbReference type="Proteomes" id="UP000218690"/>
    </source>
</evidence>
<feature type="domain" description="Carrier" evidence="7">
    <location>
        <begin position="2073"/>
        <end position="2149"/>
    </location>
</feature>
<comment type="caution">
    <text evidence="8">The sequence shown here is derived from an EMBL/GenBank/DDBJ whole genome shotgun (WGS) entry which is preliminary data.</text>
</comment>
<evidence type="ECO:0000313" key="8">
    <source>
        <dbReference type="EMBL" id="PCC83767.1"/>
    </source>
</evidence>
<gene>
    <name evidence="8" type="ORF">COM45_01710</name>
</gene>
<evidence type="ECO:0000256" key="1">
    <source>
        <dbReference type="ARBA" id="ARBA00001957"/>
    </source>
</evidence>
<dbReference type="SUPFAM" id="SSF47336">
    <property type="entry name" value="ACP-like"/>
    <property type="match status" value="3"/>
</dbReference>
<dbReference type="PANTHER" id="PTHR45527">
    <property type="entry name" value="NONRIBOSOMAL PEPTIDE SYNTHETASE"/>
    <property type="match status" value="1"/>
</dbReference>
<dbReference type="NCBIfam" id="TIGR01733">
    <property type="entry name" value="AA-adenyl-dom"/>
    <property type="match status" value="3"/>
</dbReference>
<dbReference type="Gene3D" id="3.30.300.30">
    <property type="match status" value="3"/>
</dbReference>
<feature type="compositionally biased region" description="Polar residues" evidence="6">
    <location>
        <begin position="1"/>
        <end position="16"/>
    </location>
</feature>
<organism evidence="8 9">
    <name type="scientific">Corynebacterium accolens</name>
    <dbReference type="NCBI Taxonomy" id="38284"/>
    <lineage>
        <taxon>Bacteria</taxon>
        <taxon>Bacillati</taxon>
        <taxon>Actinomycetota</taxon>
        <taxon>Actinomycetes</taxon>
        <taxon>Mycobacteriales</taxon>
        <taxon>Corynebacteriaceae</taxon>
        <taxon>Corynebacterium</taxon>
    </lineage>
</organism>
<dbReference type="InterPro" id="IPR023213">
    <property type="entry name" value="CAT-like_dom_sf"/>
</dbReference>
<dbReference type="GO" id="GO:0044550">
    <property type="term" value="P:secondary metabolite biosynthetic process"/>
    <property type="evidence" value="ECO:0007669"/>
    <property type="project" value="TreeGrafter"/>
</dbReference>
<keyword evidence="2" id="KW-0596">Phosphopantetheine</keyword>
<dbReference type="EMBL" id="NWBP01000006">
    <property type="protein sequence ID" value="PCC83767.1"/>
    <property type="molecule type" value="Genomic_DNA"/>
</dbReference>
<dbReference type="InterPro" id="IPR009081">
    <property type="entry name" value="PP-bd_ACP"/>
</dbReference>
<dbReference type="GO" id="GO:0005737">
    <property type="term" value="C:cytoplasm"/>
    <property type="evidence" value="ECO:0007669"/>
    <property type="project" value="TreeGrafter"/>
</dbReference>
<dbReference type="InterPro" id="IPR001242">
    <property type="entry name" value="Condensation_dom"/>
</dbReference>
<dbReference type="InterPro" id="IPR029058">
    <property type="entry name" value="AB_hydrolase_fold"/>
</dbReference>
<sequence>MPTRSSAHTPFSSGDTLASRDGGAVIGHGRSEQDRIAQQRIWNDTDQDRDRPDLISLLLQHAQETPDALAVVDDRHRLTYAQLVAHATAVARNLREHGIDAGQSVGISLPRSAEMVVGIVATLLAGGSFVPLDPSWPQARRESVTHDASLSFVLTPDNCALTEDALFDLDATRELFTPPSTDSVAYVIFTSGSTGRPKGAMIRHGAIVERLLWQRDQILFFGRDDASLFKAPLAFDISINEIFLPLVCGGRVVVAAPGVEQDPQRLARLIHREGVTFAYLVSSVLDVMLKQAEGTNLLDSLRHVWCGGEMLTQALFRRFRQQLAIPLYHGYGPAEATIGVSHVIYRDDEDRLNTSIGVANPNCRLYVLDEHLRVVPDQEIGELYVAGFLLAKGYINAPGLTASRFVADVFASDGTRMYRTGDLVRRHNDGSLEFVGRADNQVKIRGMRLELEDVESALVGHPDVEAASVIAREGRLLGYVTVTAGLVGAAIRSWCAEVLPEYMVPAIITVMDELPRTANGKVDRKALPEPDWSSLTDAPADAERDGETVALLAEAMAEALGVSAVGAETDFFDIGGDSLRAITLVSALGRRGVEVSVGDIFSARTPQQLARCAEERGTFVQDPDDEPTGEVQSLPILRWFDSITDHVDGFIQSVEFSVPEDVDAQLAGRMVADVLQAHPALRARVQRNPLRLELPEESAEEAVAIHPTTDIAALSELLDPAVGVVVAAGLVPGRLRLVVHHLVVDGVSWNIIGEDLAAAYRGEQLAPERTSLRRWTQLLQQAVDTGEFAEDANSSLPPLPSADEPLRDPQVPALADSPEKAPTVREERSVVHEASVQITDELLGAVPHAFRTGANSVLLTALSVALARWRRNKQTWTLVEMEGHGRETRFVPGPQGREADLSRTVGWFTCLYPMLIDPTRAAVQEASTEVEGSIAPLALALNAVKDQLAAIPGNGVPYQAHTWLHQSAKTPPQAQVLFNYLGRVSAGAQDFAPAGSTGQLGEQRDPDQPLVRELEFNAIAEDTGEGYVLRTTISWARGRISPERIDELVAHWDVALREVAALADHGVLSVGDVAPAPVNSADLARITAQSSAELQDVLPLTPLQHGMYFHSLFEESASSYVEQQVLRVECSEPFDRERFARAARNLIRRHPALSTRPWETDGGDVVAVIDPGIAEHLRVDFRDVTVPAELAGPGLDGWLVQRTEEIAADDLSRGISLQPPGDAAPEPLMRWTVVLPTSVDGAVCGQDIAVIQTVHHLIADGWSVPIMLRDLLEIYRDDDARIPRYDPDAGMAGSVRWVARRDAEADMSVWREEMREVRPTVLCPNPSSSLERRELLVDDPRTVGLSERARAAGVGLPDVVHAAWGLVLRTLVGCEPGADVVFATSVSGRDIPVLGVADAVGMQLNTIPVVAPGQSDPTLPVTSMLHAMVHHNNQVRDVQHVSLADIARDLGTNASELLDTLMVVEVPLSPQDVGCPGSPLQVADVRNNGAPHFPLSVVVNPSAEHPLRLIYDPQRITEVRAERIAQMLAVSVDSLLSESGAVATVGEVAEALGAVSGVDTLPSLWRRSFEHSRDRPALTSIGEDGAAEHWTYEELDDAAQRIRAVLDRKVAIHTPRVALLMERDAWQVAAILATTMSAGTYVPVDPLSPQARVELILEDCQPDAVLVSPSAEKMVSELVDCPVLVVSEQTMSGEAKPPAGRSASVARANDIAYVIYTSGSTGRPKGVAVTHANVTAMLGNARSHVEFSQEDVWSISHSFAFDFSVWEMWAALSSGGRAVVMPYALMRSPEDAAEVLRAEAITVLSQTPTAFAALEPHLGQDSAVRTVIFGGEALEARAEAAYCSAHPNVRFINMYGITETTVHVTAHECSENAGEARSPIGRPMDGLRTYVLDAQLQPVQPGETGMMYVAGPQVTAGYWGLASTTASRFVADPFVGGGARMYCSNDMAKVLNNGHLDYVGRADRQVQLRGYRVELGEIESALEKVSGVREATVVVVDLPEGQVPGALLITDSRADAKAITSRAAAAARDALPAYMVPQLFAVSTQVPQTINGKRDERAILDLLGEIPAAQQASGTSDLVEAISQAIADALRLDRAEVEPDSDFFRLGGDSILAIRVTHALARADLNVTPRDFFLGRTPRKIAERVTPQATQQKIQETRQSQEEALPKDGHQEISGAFPIPAMLRRQMERGMSDRFVQARRLDLGPVAVEDLEQALQQVAQAHPMLRTRVDTSSAFAHFVGAEGDGPMVVRALDVDALIDHIDIAAGRSVVLGCVDGYVKAVAHHAVIDSASWMILEDDLRDALAGRRILSGQASYKDLCLQELHDAHTAAAQDALHWSELATLPRPVEDSNQWSTDHVSTLEVNIDGQTAQVLQSVAPDVMGVDVQDLVAGLVTVAVARTMGTDARSWAVDVEGHGRPADHSYGRTLGWFTTIAPVEIPLADPADAARAAAEMRALHEDGTAPDRRTYQALRYTHPQGQRTLAHGAQILVNYLGRGETGAVLHAPGDAACQWTDYLVEADVWSSERAVSMELSVVNAVISAERLRSAIGEVARELQEHVSREQSSGRRAPLSVLQRGIWFQSQVAAPGAYVAQTALTFDRRLDAEAVVEAFRDTVTVHPAMGAEFHTDASGQPVQNLPWSGQGIDLPVETTEGDLEAIMHADRSAGIDLASVPLAKATIVTGRSDGQPGDTLLLTYHLVLVDGWSRAVMLQTFLERLTLRSGQARTQGAGELVPRGCSIADALLESVDTRKEQADSDYWVHRLETLSQPTLVAPQAADISSEHAGSELPRQVFAEVSEQLTGALQEKIRAQAVTLTSVVNAAVAVALGAVTGDSDVVFGQSVSGRDALSDPAMSDVVGVLLNTVPVRVTARPGQSIEELVQDVYRQRIEDMDHDSADLGAIQRQLGVGTLFDSMVVVQNFLDPQAAAELRERHGVVEERAEDSTHFPLTWVFTPGPKLGIKLEFRHDVVDESLAHSVLKAATEVLTAFVDTPEVPLAQLAQLAPARAEDSSPQSTTEQMASWQKAEGIDRTIADELKDTAQRFPDRIALADDAQQWTFGELIARCSDIAEKIKNCGVTSGDTVAIAVERSAHSVVALLGALWAGVRYAPLDLTHPDGRLRVLVEDSQPAAALVDSSSRERMERIGALPCVDVTTADSHATTHTPAAVPGDDAYLMYTSGSTGKPKGVVIKHRGLHNMLDNHRRKIFAPAAADGRTLRIAHAISFAFDMSWEELFWLVEGHEVRIFSEDLRRDAAAMVEAIRAHQVDVINVTPTVAEQLLAEGMLESGAHRPRLVLLGGEAVSHGVWETLRKADDVRGYNLYGPTEYTINALGAGTDESATPVIGMPVDRTAAFVLDPWLRPVPTGAPGELYLAGSGLAQEYHGLAARTASSMVACPWGAPGERMYRTGDIVRVRADGMFEYLGRSDDQVKIRGHRVDPGDVSAAVSRGVDPRILHCVTVPVRISDATLLACHLVAPQLRDADQGERQSFLTGVRNALREELPSYMIPDRWSIVDELPVTSNGKTDLAALGEGERITEKGREPANETEEITAELFAESLDIEPEDVPVDADYFDMGGHSMAVIKLCALLRGELGVEVGVREFYGLRTVERVAEFVEARS</sequence>
<dbReference type="Gene3D" id="3.40.50.12780">
    <property type="entry name" value="N-terminal domain of ligase-like"/>
    <property type="match status" value="2"/>
</dbReference>
<dbReference type="Pfam" id="PF00550">
    <property type="entry name" value="PP-binding"/>
    <property type="match status" value="3"/>
</dbReference>
<dbReference type="Pfam" id="PF13193">
    <property type="entry name" value="AMP-binding_C"/>
    <property type="match status" value="2"/>
</dbReference>
<feature type="region of interest" description="Disordered" evidence="6">
    <location>
        <begin position="1"/>
        <end position="30"/>
    </location>
</feature>
<dbReference type="InterPro" id="IPR045851">
    <property type="entry name" value="AMP-bd_C_sf"/>
</dbReference>
<evidence type="ECO:0000256" key="5">
    <source>
        <dbReference type="ARBA" id="ARBA00023194"/>
    </source>
</evidence>
<dbReference type="SUPFAM" id="SSF56801">
    <property type="entry name" value="Acetyl-CoA synthetase-like"/>
    <property type="match status" value="3"/>
</dbReference>
<dbReference type="GO" id="GO:0008610">
    <property type="term" value="P:lipid biosynthetic process"/>
    <property type="evidence" value="ECO:0007669"/>
    <property type="project" value="UniProtKB-ARBA"/>
</dbReference>
<dbReference type="Gene3D" id="3.40.50.980">
    <property type="match status" value="2"/>
</dbReference>
<proteinExistence type="predicted"/>
<dbReference type="Proteomes" id="UP000218690">
    <property type="component" value="Unassembled WGS sequence"/>
</dbReference>
<reference evidence="8 9" key="1">
    <citation type="submission" date="2017-09" db="EMBL/GenBank/DDBJ databases">
        <title>Draft Genome Sequence of Corynebacterium accolens AH4003.</title>
        <authorList>
            <person name="Chen Y."/>
            <person name="Oosthuysen W.F."/>
            <person name="Kelley S."/>
            <person name="Horswill A."/>
        </authorList>
    </citation>
    <scope>NUCLEOTIDE SEQUENCE [LARGE SCALE GENOMIC DNA]</scope>
    <source>
        <strain evidence="8 9">AH4003</strain>
    </source>
</reference>
<dbReference type="SMART" id="SM00823">
    <property type="entry name" value="PKS_PP"/>
    <property type="match status" value="3"/>
</dbReference>
<evidence type="ECO:0000256" key="4">
    <source>
        <dbReference type="ARBA" id="ARBA00022737"/>
    </source>
</evidence>
<dbReference type="GO" id="GO:0003824">
    <property type="term" value="F:catalytic activity"/>
    <property type="evidence" value="ECO:0007669"/>
    <property type="project" value="InterPro"/>
</dbReference>
<dbReference type="SUPFAM" id="SSF52777">
    <property type="entry name" value="CoA-dependent acyltransferases"/>
    <property type="match status" value="8"/>
</dbReference>
<dbReference type="Gene3D" id="3.30.559.30">
    <property type="entry name" value="Nonribosomal peptide synthetase, condensation domain"/>
    <property type="match status" value="4"/>
</dbReference>
<dbReference type="Gene3D" id="2.30.38.10">
    <property type="entry name" value="Luciferase, Domain 3"/>
    <property type="match status" value="1"/>
</dbReference>
<feature type="domain" description="Carrier" evidence="7">
    <location>
        <begin position="3541"/>
        <end position="3618"/>
    </location>
</feature>
<dbReference type="Gene3D" id="3.30.559.10">
    <property type="entry name" value="Chloramphenicol acetyltransferase-like domain"/>
    <property type="match status" value="4"/>
</dbReference>
<dbReference type="Gene3D" id="1.10.1200.10">
    <property type="entry name" value="ACP-like"/>
    <property type="match status" value="2"/>
</dbReference>
<keyword evidence="4" id="KW-0677">Repeat</keyword>
<dbReference type="CDD" id="cd05930">
    <property type="entry name" value="A_NRPS"/>
    <property type="match status" value="1"/>
</dbReference>
<dbReference type="NCBIfam" id="NF003417">
    <property type="entry name" value="PRK04813.1"/>
    <property type="match status" value="3"/>
</dbReference>
<dbReference type="GO" id="GO:0017000">
    <property type="term" value="P:antibiotic biosynthetic process"/>
    <property type="evidence" value="ECO:0007669"/>
    <property type="project" value="UniProtKB-KW"/>
</dbReference>
<dbReference type="Pfam" id="PF00501">
    <property type="entry name" value="AMP-binding"/>
    <property type="match status" value="3"/>
</dbReference>
<dbReference type="InterPro" id="IPR020845">
    <property type="entry name" value="AMP-binding_CS"/>
</dbReference>
<dbReference type="Pfam" id="PF00668">
    <property type="entry name" value="Condensation"/>
    <property type="match status" value="4"/>
</dbReference>
<comment type="cofactor">
    <cofactor evidence="1">
        <name>pantetheine 4'-phosphate</name>
        <dbReference type="ChEBI" id="CHEBI:47942"/>
    </cofactor>
</comment>
<dbReference type="InterPro" id="IPR000873">
    <property type="entry name" value="AMP-dep_synth/lig_dom"/>
</dbReference>
<dbReference type="InterPro" id="IPR010060">
    <property type="entry name" value="NRPS_synth"/>
</dbReference>
<dbReference type="PANTHER" id="PTHR45527:SF1">
    <property type="entry name" value="FATTY ACID SYNTHASE"/>
    <property type="match status" value="1"/>
</dbReference>
<feature type="compositionally biased region" description="Basic and acidic residues" evidence="6">
    <location>
        <begin position="817"/>
        <end position="828"/>
    </location>
</feature>
<keyword evidence="5" id="KW-0045">Antibiotic biosynthesis</keyword>
<evidence type="ECO:0000256" key="2">
    <source>
        <dbReference type="ARBA" id="ARBA00022450"/>
    </source>
</evidence>
<feature type="domain" description="Carrier" evidence="7">
    <location>
        <begin position="543"/>
        <end position="617"/>
    </location>
</feature>
<dbReference type="Gene3D" id="3.40.50.1820">
    <property type="entry name" value="alpha/beta hydrolase"/>
    <property type="match status" value="1"/>
</dbReference>
<dbReference type="PROSITE" id="PS50075">
    <property type="entry name" value="CARRIER"/>
    <property type="match status" value="3"/>
</dbReference>
<feature type="region of interest" description="Disordered" evidence="6">
    <location>
        <begin position="2144"/>
        <end position="2167"/>
    </location>
</feature>
<feature type="region of interest" description="Disordered" evidence="6">
    <location>
        <begin position="789"/>
        <end position="828"/>
    </location>
</feature>
<dbReference type="PROSITE" id="PS00455">
    <property type="entry name" value="AMP_BINDING"/>
    <property type="match status" value="3"/>
</dbReference>
<evidence type="ECO:0000256" key="6">
    <source>
        <dbReference type="SAM" id="MobiDB-lite"/>
    </source>
</evidence>
<evidence type="ECO:0000259" key="7">
    <source>
        <dbReference type="PROSITE" id="PS50075"/>
    </source>
</evidence>
<dbReference type="InterPro" id="IPR020806">
    <property type="entry name" value="PKS_PP-bd"/>
</dbReference>
<dbReference type="NCBIfam" id="TIGR01720">
    <property type="entry name" value="NRPS-para261"/>
    <property type="match status" value="1"/>
</dbReference>
<dbReference type="GO" id="GO:0043041">
    <property type="term" value="P:amino acid activation for nonribosomal peptide biosynthetic process"/>
    <property type="evidence" value="ECO:0007669"/>
    <property type="project" value="TreeGrafter"/>
</dbReference>
<dbReference type="UniPathway" id="UPA00011"/>
<name>A0A2A4AMR1_9CORY</name>
<dbReference type="PROSITE" id="PS00012">
    <property type="entry name" value="PHOSPHOPANTETHEINE"/>
    <property type="match status" value="3"/>
</dbReference>
<dbReference type="FunFam" id="3.40.50.12780:FF:000012">
    <property type="entry name" value="Non-ribosomal peptide synthetase"/>
    <property type="match status" value="1"/>
</dbReference>
<dbReference type="InterPro" id="IPR010071">
    <property type="entry name" value="AA_adenyl_dom"/>
</dbReference>
<dbReference type="InterPro" id="IPR006162">
    <property type="entry name" value="Ppantetheine_attach_site"/>
</dbReference>